<feature type="non-terminal residue" evidence="1">
    <location>
        <position position="153"/>
    </location>
</feature>
<protein>
    <submittedName>
        <fullName evidence="1">21782_t:CDS:1</fullName>
    </submittedName>
</protein>
<dbReference type="Proteomes" id="UP000789901">
    <property type="component" value="Unassembled WGS sequence"/>
</dbReference>
<dbReference type="EMBL" id="CAJVQB010048830">
    <property type="protein sequence ID" value="CAG8834184.1"/>
    <property type="molecule type" value="Genomic_DNA"/>
</dbReference>
<gene>
    <name evidence="1" type="ORF">GMARGA_LOCUS31926</name>
</gene>
<organism evidence="1 2">
    <name type="scientific">Gigaspora margarita</name>
    <dbReference type="NCBI Taxonomy" id="4874"/>
    <lineage>
        <taxon>Eukaryota</taxon>
        <taxon>Fungi</taxon>
        <taxon>Fungi incertae sedis</taxon>
        <taxon>Mucoromycota</taxon>
        <taxon>Glomeromycotina</taxon>
        <taxon>Glomeromycetes</taxon>
        <taxon>Diversisporales</taxon>
        <taxon>Gigasporaceae</taxon>
        <taxon>Gigaspora</taxon>
    </lineage>
</organism>
<evidence type="ECO:0000313" key="1">
    <source>
        <dbReference type="EMBL" id="CAG8834184.1"/>
    </source>
</evidence>
<reference evidence="1 2" key="1">
    <citation type="submission" date="2021-06" db="EMBL/GenBank/DDBJ databases">
        <authorList>
            <person name="Kallberg Y."/>
            <person name="Tangrot J."/>
            <person name="Rosling A."/>
        </authorList>
    </citation>
    <scope>NUCLEOTIDE SEQUENCE [LARGE SCALE GENOMIC DNA]</scope>
    <source>
        <strain evidence="1 2">120-4 pot B 10/14</strain>
    </source>
</reference>
<keyword evidence="2" id="KW-1185">Reference proteome</keyword>
<sequence>MDPLQKVVNNERTLENRKKIKMKHEAMQIIAESGQLGSTPLLEKMTTSFLGIKTNLFSVLKDFLTETEEWSQVADPNIQIETSQGEEPSIPTEIGMTSIQQMQIDDQYVTNVNTQETAKMKIENGLVRETMQVREEVRTYGLKEKPSYSAILT</sequence>
<accession>A0ABN7WKG3</accession>
<comment type="caution">
    <text evidence="1">The sequence shown here is derived from an EMBL/GenBank/DDBJ whole genome shotgun (WGS) entry which is preliminary data.</text>
</comment>
<name>A0ABN7WKG3_GIGMA</name>
<proteinExistence type="predicted"/>
<evidence type="ECO:0000313" key="2">
    <source>
        <dbReference type="Proteomes" id="UP000789901"/>
    </source>
</evidence>